<name>A0ACB0JHI5_TRIPR</name>
<evidence type="ECO:0000313" key="2">
    <source>
        <dbReference type="Proteomes" id="UP001177021"/>
    </source>
</evidence>
<comment type="caution">
    <text evidence="1">The sequence shown here is derived from an EMBL/GenBank/DDBJ whole genome shotgun (WGS) entry which is preliminary data.</text>
</comment>
<dbReference type="EMBL" id="CASHSV030000034">
    <property type="protein sequence ID" value="CAJ2643751.1"/>
    <property type="molecule type" value="Genomic_DNA"/>
</dbReference>
<dbReference type="Proteomes" id="UP001177021">
    <property type="component" value="Unassembled WGS sequence"/>
</dbReference>
<evidence type="ECO:0000313" key="1">
    <source>
        <dbReference type="EMBL" id="CAJ2643751.1"/>
    </source>
</evidence>
<organism evidence="1 2">
    <name type="scientific">Trifolium pratense</name>
    <name type="common">Red clover</name>
    <dbReference type="NCBI Taxonomy" id="57577"/>
    <lineage>
        <taxon>Eukaryota</taxon>
        <taxon>Viridiplantae</taxon>
        <taxon>Streptophyta</taxon>
        <taxon>Embryophyta</taxon>
        <taxon>Tracheophyta</taxon>
        <taxon>Spermatophyta</taxon>
        <taxon>Magnoliopsida</taxon>
        <taxon>eudicotyledons</taxon>
        <taxon>Gunneridae</taxon>
        <taxon>Pentapetalae</taxon>
        <taxon>rosids</taxon>
        <taxon>fabids</taxon>
        <taxon>Fabales</taxon>
        <taxon>Fabaceae</taxon>
        <taxon>Papilionoideae</taxon>
        <taxon>50 kb inversion clade</taxon>
        <taxon>NPAAA clade</taxon>
        <taxon>Hologalegina</taxon>
        <taxon>IRL clade</taxon>
        <taxon>Trifolieae</taxon>
        <taxon>Trifolium</taxon>
    </lineage>
</organism>
<gene>
    <name evidence="1" type="ORF">MILVUS5_LOCUS12923</name>
</gene>
<protein>
    <submittedName>
        <fullName evidence="1">Uncharacterized protein</fullName>
    </submittedName>
</protein>
<sequence>MHEHLSSDLACLDFCTFIKSNPSHCISQLQRTTTVSETLSRRPLVPSFSQLVRSISLHRRQTQSIHHLSPPFSSFSISLHKKKDIKLLMAEKQRGYTSLRG</sequence>
<reference evidence="1" key="1">
    <citation type="submission" date="2023-10" db="EMBL/GenBank/DDBJ databases">
        <authorList>
            <person name="Rodriguez Cubillos JULIANA M."/>
            <person name="De Vega J."/>
        </authorList>
    </citation>
    <scope>NUCLEOTIDE SEQUENCE</scope>
</reference>
<proteinExistence type="predicted"/>
<accession>A0ACB0JHI5</accession>
<keyword evidence="2" id="KW-1185">Reference proteome</keyword>